<feature type="compositionally biased region" description="Polar residues" evidence="1">
    <location>
        <begin position="62"/>
        <end position="74"/>
    </location>
</feature>
<proteinExistence type="predicted"/>
<evidence type="ECO:0000256" key="1">
    <source>
        <dbReference type="SAM" id="MobiDB-lite"/>
    </source>
</evidence>
<reference evidence="3 4" key="1">
    <citation type="journal article" date="2015" name="Proc. Natl. Acad. Sci. U.S.A.">
        <title>The resurrection genome of Boea hygrometrica: A blueprint for survival of dehydration.</title>
        <authorList>
            <person name="Xiao L."/>
            <person name="Yang G."/>
            <person name="Zhang L."/>
            <person name="Yang X."/>
            <person name="Zhao S."/>
            <person name="Ji Z."/>
            <person name="Zhou Q."/>
            <person name="Hu M."/>
            <person name="Wang Y."/>
            <person name="Chen M."/>
            <person name="Xu Y."/>
            <person name="Jin H."/>
            <person name="Xiao X."/>
            <person name="Hu G."/>
            <person name="Bao F."/>
            <person name="Hu Y."/>
            <person name="Wan P."/>
            <person name="Li L."/>
            <person name="Deng X."/>
            <person name="Kuang T."/>
            <person name="Xiang C."/>
            <person name="Zhu J.K."/>
            <person name="Oliver M.J."/>
            <person name="He Y."/>
        </authorList>
    </citation>
    <scope>NUCLEOTIDE SEQUENCE [LARGE SCALE GENOMIC DNA]</scope>
    <source>
        <strain evidence="4">cv. XS01</strain>
    </source>
</reference>
<dbReference type="AlphaFoldDB" id="A0A2Z6ZZW1"/>
<keyword evidence="4" id="KW-1185">Reference proteome</keyword>
<evidence type="ECO:0000313" key="3">
    <source>
        <dbReference type="EMBL" id="KZV14824.1"/>
    </source>
</evidence>
<dbReference type="OrthoDB" id="1931152at2759"/>
<feature type="compositionally biased region" description="Polar residues" evidence="1">
    <location>
        <begin position="34"/>
        <end position="46"/>
    </location>
</feature>
<dbReference type="InterPro" id="IPR036269">
    <property type="entry name" value="Rho_N_sf"/>
</dbReference>
<dbReference type="Pfam" id="PF07498">
    <property type="entry name" value="Rho_N"/>
    <property type="match status" value="1"/>
</dbReference>
<dbReference type="PANTHER" id="PTHR34449:SF2">
    <property type="entry name" value="RHO TERMINATION FACTOR"/>
    <property type="match status" value="1"/>
</dbReference>
<evidence type="ECO:0000313" key="4">
    <source>
        <dbReference type="Proteomes" id="UP000250235"/>
    </source>
</evidence>
<dbReference type="EMBL" id="KV020181">
    <property type="protein sequence ID" value="KZV14824.1"/>
    <property type="molecule type" value="Genomic_DNA"/>
</dbReference>
<dbReference type="PANTHER" id="PTHR34449">
    <property type="entry name" value="RHO TERMINATION FACTOR"/>
    <property type="match status" value="1"/>
</dbReference>
<accession>A0A2Z6ZZW1</accession>
<feature type="region of interest" description="Disordered" evidence="1">
    <location>
        <begin position="62"/>
        <end position="171"/>
    </location>
</feature>
<name>A0A2Z6ZZW1_9LAMI</name>
<feature type="domain" description="Rho termination factor-like N-terminal" evidence="2">
    <location>
        <begin position="191"/>
        <end position="223"/>
    </location>
</feature>
<evidence type="ECO:0000259" key="2">
    <source>
        <dbReference type="Pfam" id="PF07498"/>
    </source>
</evidence>
<dbReference type="Proteomes" id="UP000250235">
    <property type="component" value="Unassembled WGS sequence"/>
</dbReference>
<organism evidence="3 4">
    <name type="scientific">Dorcoceras hygrometricum</name>
    <dbReference type="NCBI Taxonomy" id="472368"/>
    <lineage>
        <taxon>Eukaryota</taxon>
        <taxon>Viridiplantae</taxon>
        <taxon>Streptophyta</taxon>
        <taxon>Embryophyta</taxon>
        <taxon>Tracheophyta</taxon>
        <taxon>Spermatophyta</taxon>
        <taxon>Magnoliopsida</taxon>
        <taxon>eudicotyledons</taxon>
        <taxon>Gunneridae</taxon>
        <taxon>Pentapetalae</taxon>
        <taxon>asterids</taxon>
        <taxon>lamiids</taxon>
        <taxon>Lamiales</taxon>
        <taxon>Gesneriaceae</taxon>
        <taxon>Didymocarpoideae</taxon>
        <taxon>Trichosporeae</taxon>
        <taxon>Loxocarpinae</taxon>
        <taxon>Dorcoceras</taxon>
    </lineage>
</organism>
<feature type="region of interest" description="Disordered" evidence="1">
    <location>
        <begin position="1"/>
        <end position="50"/>
    </location>
</feature>
<dbReference type="Gene3D" id="1.10.720.10">
    <property type="match status" value="1"/>
</dbReference>
<protein>
    <submittedName>
        <fullName evidence="3">SAP-like protein BP-73</fullName>
    </submittedName>
</protein>
<dbReference type="SUPFAM" id="SSF68912">
    <property type="entry name" value="Rho N-terminal domain-like"/>
    <property type="match status" value="1"/>
</dbReference>
<sequence>KLSLSSTRADGNKGEKPPQKNPSPGKAHKGGGTEDNSQSVDNTKPVSPNKEEILAVFKRIQASISKGESLTSKKSASKIEEDKPSAEAMLEALFQSRTPGKGKTISKKWSKSPSPQKDSRKREKTAEESSKMSLESPPSPLPPPSDFSRQPSNFVRKSPIPLVSRPRDTVGAKSETLISTNGKVEMESKKLEEMNVAELKEVAKSKGIKGYSKLKKSELIELLIRS</sequence>
<dbReference type="InterPro" id="IPR011112">
    <property type="entry name" value="Rho-like_N"/>
</dbReference>
<feature type="compositionally biased region" description="Basic and acidic residues" evidence="1">
    <location>
        <begin position="117"/>
        <end position="130"/>
    </location>
</feature>
<dbReference type="GO" id="GO:0006353">
    <property type="term" value="P:DNA-templated transcription termination"/>
    <property type="evidence" value="ECO:0007669"/>
    <property type="project" value="InterPro"/>
</dbReference>
<feature type="non-terminal residue" evidence="3">
    <location>
        <position position="1"/>
    </location>
</feature>
<gene>
    <name evidence="3" type="ORF">F511_40894</name>
</gene>